<protein>
    <submittedName>
        <fullName evidence="2">S-adenosyl-L-methionine-dependent methyltransferase</fullName>
    </submittedName>
</protein>
<evidence type="ECO:0000313" key="3">
    <source>
        <dbReference type="Proteomes" id="UP000076842"/>
    </source>
</evidence>
<dbReference type="Gene3D" id="3.40.50.150">
    <property type="entry name" value="Vaccinia Virus protein VP39"/>
    <property type="match status" value="1"/>
</dbReference>
<dbReference type="Proteomes" id="UP000076842">
    <property type="component" value="Unassembled WGS sequence"/>
</dbReference>
<dbReference type="OrthoDB" id="2013972at2759"/>
<name>A0A165IZE2_9BASI</name>
<dbReference type="CDD" id="cd02440">
    <property type="entry name" value="AdoMet_MTases"/>
    <property type="match status" value="1"/>
</dbReference>
<keyword evidence="2" id="KW-0808">Transferase</keyword>
<dbReference type="STRING" id="1353952.A0A165IZE2"/>
<evidence type="ECO:0000256" key="1">
    <source>
        <dbReference type="SAM" id="MobiDB-lite"/>
    </source>
</evidence>
<organism evidence="2 3">
    <name type="scientific">Calocera cornea HHB12733</name>
    <dbReference type="NCBI Taxonomy" id="1353952"/>
    <lineage>
        <taxon>Eukaryota</taxon>
        <taxon>Fungi</taxon>
        <taxon>Dikarya</taxon>
        <taxon>Basidiomycota</taxon>
        <taxon>Agaricomycotina</taxon>
        <taxon>Dacrymycetes</taxon>
        <taxon>Dacrymycetales</taxon>
        <taxon>Dacrymycetaceae</taxon>
        <taxon>Calocera</taxon>
    </lineage>
</organism>
<keyword evidence="3" id="KW-1185">Reference proteome</keyword>
<sequence length="369" mass="41764">MDLDDDAASDAGSIATTPALTHDDGTASIESRSIRSSSPTRSVYSLTSSLRERAFREVHGRSVNAHSDVYLLPADDAETQRLDIQHHMLKRLVPGILGPLDEVLREEEGKQKCVLDLGTGSAIWAIELALDYPHVEVVGVDLAPMQTREFPPNCRVEVDDINLGMPHFHGQFDVVHARLISSGIKDYCGLIHEIARVLRPGGMILVEEWDFRMYRSVNSQDGPNASYELAPPSTEEKPYWSALAEWIKLLGFAVRQRGGDVDAAAFVNMWVKQHGQFEDVGYQDVWIATQPHFTGKDRWARFRNELATMMRLDTHQFLQSGQPLLRSYTDDHAYIDRLTKEAEQDLVDCKKHHYVRLQCTWATLKDPER</sequence>
<dbReference type="GO" id="GO:0008168">
    <property type="term" value="F:methyltransferase activity"/>
    <property type="evidence" value="ECO:0007669"/>
    <property type="project" value="UniProtKB-KW"/>
</dbReference>
<dbReference type="InterPro" id="IPR029063">
    <property type="entry name" value="SAM-dependent_MTases_sf"/>
</dbReference>
<accession>A0A165IZE2</accession>
<reference evidence="2 3" key="1">
    <citation type="journal article" date="2016" name="Mol. Biol. Evol.">
        <title>Comparative Genomics of Early-Diverging Mushroom-Forming Fungi Provides Insights into the Origins of Lignocellulose Decay Capabilities.</title>
        <authorList>
            <person name="Nagy L.G."/>
            <person name="Riley R."/>
            <person name="Tritt A."/>
            <person name="Adam C."/>
            <person name="Daum C."/>
            <person name="Floudas D."/>
            <person name="Sun H."/>
            <person name="Yadav J.S."/>
            <person name="Pangilinan J."/>
            <person name="Larsson K.H."/>
            <person name="Matsuura K."/>
            <person name="Barry K."/>
            <person name="Labutti K."/>
            <person name="Kuo R."/>
            <person name="Ohm R.A."/>
            <person name="Bhattacharya S.S."/>
            <person name="Shirouzu T."/>
            <person name="Yoshinaga Y."/>
            <person name="Martin F.M."/>
            <person name="Grigoriev I.V."/>
            <person name="Hibbett D.S."/>
        </authorList>
    </citation>
    <scope>NUCLEOTIDE SEQUENCE [LARGE SCALE GENOMIC DNA]</scope>
    <source>
        <strain evidence="2 3">HHB12733</strain>
    </source>
</reference>
<gene>
    <name evidence="2" type="ORF">CALCODRAFT_464561</name>
</gene>
<proteinExistence type="predicted"/>
<evidence type="ECO:0000313" key="2">
    <source>
        <dbReference type="EMBL" id="KZT61168.1"/>
    </source>
</evidence>
<keyword evidence="2" id="KW-0489">Methyltransferase</keyword>
<dbReference type="Pfam" id="PF13489">
    <property type="entry name" value="Methyltransf_23"/>
    <property type="match status" value="1"/>
</dbReference>
<dbReference type="PANTHER" id="PTHR43591">
    <property type="entry name" value="METHYLTRANSFERASE"/>
    <property type="match status" value="1"/>
</dbReference>
<dbReference type="SUPFAM" id="SSF53335">
    <property type="entry name" value="S-adenosyl-L-methionine-dependent methyltransferases"/>
    <property type="match status" value="1"/>
</dbReference>
<feature type="region of interest" description="Disordered" evidence="1">
    <location>
        <begin position="1"/>
        <end position="34"/>
    </location>
</feature>
<dbReference type="AlphaFoldDB" id="A0A165IZE2"/>
<dbReference type="GO" id="GO:0032259">
    <property type="term" value="P:methylation"/>
    <property type="evidence" value="ECO:0007669"/>
    <property type="project" value="UniProtKB-KW"/>
</dbReference>
<dbReference type="EMBL" id="KV423925">
    <property type="protein sequence ID" value="KZT61168.1"/>
    <property type="molecule type" value="Genomic_DNA"/>
</dbReference>
<dbReference type="InParanoid" id="A0A165IZE2"/>